<feature type="transmembrane region" description="Helical" evidence="3">
    <location>
        <begin position="182"/>
        <end position="205"/>
    </location>
</feature>
<gene>
    <name evidence="4" type="ORF">K9W45_10820</name>
</gene>
<dbReference type="GO" id="GO:0016020">
    <property type="term" value="C:membrane"/>
    <property type="evidence" value="ECO:0007669"/>
    <property type="project" value="InterPro"/>
</dbReference>
<feature type="transmembrane region" description="Helical" evidence="3">
    <location>
        <begin position="112"/>
        <end position="130"/>
    </location>
</feature>
<evidence type="ECO:0000256" key="2">
    <source>
        <dbReference type="RuleBase" id="RU003750"/>
    </source>
</evidence>
<organism evidence="4">
    <name type="scientific">Candidatus Heimdallarchaeum aukensis</name>
    <dbReference type="NCBI Taxonomy" id="2876573"/>
    <lineage>
        <taxon>Archaea</taxon>
        <taxon>Promethearchaeati</taxon>
        <taxon>Candidatus Heimdallarchaeota</taxon>
        <taxon>Candidatus Heimdallarchaeia (ex Rinke et al. 2021) (nom. nud.)</taxon>
        <taxon>Candidatus Heimdallarchaeales</taxon>
        <taxon>Candidatus Heimdallarchaeaceae</taxon>
        <taxon>Candidatus Heimdallarchaeum</taxon>
    </lineage>
</organism>
<dbReference type="Proteomes" id="UP001201020">
    <property type="component" value="Chromosome"/>
</dbReference>
<dbReference type="GO" id="GO:0016780">
    <property type="term" value="F:phosphotransferase activity, for other substituted phosphate groups"/>
    <property type="evidence" value="ECO:0007669"/>
    <property type="project" value="InterPro"/>
</dbReference>
<dbReference type="Gene3D" id="1.20.120.1760">
    <property type="match status" value="1"/>
</dbReference>
<dbReference type="PROSITE" id="PS00379">
    <property type="entry name" value="CDP_ALCOHOL_P_TRANSF"/>
    <property type="match status" value="1"/>
</dbReference>
<accession>A0A9Y1BK13</accession>
<dbReference type="GO" id="GO:0008654">
    <property type="term" value="P:phospholipid biosynthetic process"/>
    <property type="evidence" value="ECO:0007669"/>
    <property type="project" value="InterPro"/>
</dbReference>
<keyword evidence="3" id="KW-0472">Membrane</keyword>
<keyword evidence="3" id="KW-0812">Transmembrane</keyword>
<dbReference type="EMBL" id="CP084166">
    <property type="protein sequence ID" value="UJG40320.1"/>
    <property type="molecule type" value="Genomic_DNA"/>
</dbReference>
<feature type="transmembrane region" description="Helical" evidence="3">
    <location>
        <begin position="151"/>
        <end position="167"/>
    </location>
</feature>
<feature type="transmembrane region" description="Helical" evidence="3">
    <location>
        <begin position="33"/>
        <end position="51"/>
    </location>
</feature>
<keyword evidence="3" id="KW-1133">Transmembrane helix</keyword>
<dbReference type="AlphaFoldDB" id="A0A9Y1BK13"/>
<proteinExistence type="inferred from homology"/>
<evidence type="ECO:0000256" key="3">
    <source>
        <dbReference type="SAM" id="Phobius"/>
    </source>
</evidence>
<dbReference type="InterPro" id="IPR048254">
    <property type="entry name" value="CDP_ALCOHOL_P_TRANSF_CS"/>
</dbReference>
<protein>
    <submittedName>
        <fullName evidence="4">CDP-alcohol phosphatidyltransferase family protein</fullName>
    </submittedName>
</protein>
<name>A0A9Y1BK13_9ARCH</name>
<evidence type="ECO:0000256" key="1">
    <source>
        <dbReference type="ARBA" id="ARBA00022679"/>
    </source>
</evidence>
<dbReference type="Pfam" id="PF01066">
    <property type="entry name" value="CDP-OH_P_transf"/>
    <property type="match status" value="1"/>
</dbReference>
<keyword evidence="1 2" id="KW-0808">Transferase</keyword>
<reference evidence="4" key="1">
    <citation type="journal article" date="2022" name="Nat. Microbiol.">
        <title>Unique mobile elements and scalable gene flow at the prokaryote-eukaryote boundary revealed by circularized Asgard archaea genomes.</title>
        <authorList>
            <person name="Wu F."/>
            <person name="Speth D.R."/>
            <person name="Philosof A."/>
            <person name="Cremiere A."/>
            <person name="Narayanan A."/>
            <person name="Barco R.A."/>
            <person name="Connon S.A."/>
            <person name="Amend J.P."/>
            <person name="Antoshechkin I.A."/>
            <person name="Orphan V.J."/>
        </authorList>
    </citation>
    <scope>NUCLEOTIDE SEQUENCE</scope>
    <source>
        <strain evidence="4">PM71</strain>
    </source>
</reference>
<evidence type="ECO:0000313" key="4">
    <source>
        <dbReference type="EMBL" id="UJG40320.1"/>
    </source>
</evidence>
<dbReference type="InterPro" id="IPR043130">
    <property type="entry name" value="CDP-OH_PTrfase_TM_dom"/>
</dbReference>
<sequence>MKIMVSSQIREPVTKILMPIVVFFGKLGIHPNVFTYLGVLLSIAAGVFIYLDNFLTAVILLMFGAAMDFLDGGVARYRGLATRKGGFLDSIVDRISDLAIFGGVALSIHVDLVTGIIMVTSTLLISYIRAKGESIGIEKMAVGLMERSERLLFLFFLMVISLFIPTFKDNPFFTIGNFSHGTYFYIGYMILTGLCVITVIQRFIYGTIQLSKAEKQVSVPQEAQ</sequence>
<dbReference type="InterPro" id="IPR000462">
    <property type="entry name" value="CDP-OH_P_trans"/>
</dbReference>
<comment type="similarity">
    <text evidence="2">Belongs to the CDP-alcohol phosphatidyltransferase class-I family.</text>
</comment>